<dbReference type="PANTHER" id="PTHR37507:SF2">
    <property type="entry name" value="SPORULATION PROTEIN YDCC"/>
    <property type="match status" value="1"/>
</dbReference>
<evidence type="ECO:0000313" key="4">
    <source>
        <dbReference type="Proteomes" id="UP001519272"/>
    </source>
</evidence>
<dbReference type="Proteomes" id="UP001519272">
    <property type="component" value="Unassembled WGS sequence"/>
</dbReference>
<dbReference type="PANTHER" id="PTHR37507">
    <property type="entry name" value="SPORULATION PROTEIN YDCC"/>
    <property type="match status" value="1"/>
</dbReference>
<dbReference type="EMBL" id="JAGGKG010000003">
    <property type="protein sequence ID" value="MBP1904302.1"/>
    <property type="molecule type" value="Genomic_DNA"/>
</dbReference>
<dbReference type="RefSeq" id="WP_210087984.1">
    <property type="nucleotide sequence ID" value="NZ_JAGGKG010000003.1"/>
</dbReference>
<keyword evidence="1" id="KW-0812">Transmembrane</keyword>
<dbReference type="Pfam" id="PF14285">
    <property type="entry name" value="DUF4367"/>
    <property type="match status" value="1"/>
</dbReference>
<protein>
    <recommendedName>
        <fullName evidence="2">DUF4367 domain-containing protein</fullName>
    </recommendedName>
</protein>
<keyword evidence="1" id="KW-0472">Membrane</keyword>
<dbReference type="InterPro" id="IPR052944">
    <property type="entry name" value="Sporulation_related"/>
</dbReference>
<evidence type="ECO:0000256" key="1">
    <source>
        <dbReference type="SAM" id="Phobius"/>
    </source>
</evidence>
<sequence length="290" mass="32686">MSDKERYVQFLQDLEAMEQGKPLSSLNRNLENTLETQQLLELATALHNKDFSTTSDCNKVLLKVQKMTNNQEENGMKNKNRFKTPAIVLSAALFMGLLSITIAAPSFAQNIVDKVLASFNLGHIQVSQMETPTSLPSLSQVEQENDKIKMMKAGEKDTDDDTLSLNNFSDLAKYTDFDVLLPTYLPEGYTFEQAKLYKDAEGQISGKYVSLYFANKVTKGTIYMQQRFPDEETAYETSTDGKLEQLTINGVTAILMDEHKLNWETKTALYSLSSKDITKADLIRLAESIR</sequence>
<evidence type="ECO:0000313" key="3">
    <source>
        <dbReference type="EMBL" id="MBP1904302.1"/>
    </source>
</evidence>
<gene>
    <name evidence="3" type="ORF">J2Z32_000919</name>
</gene>
<dbReference type="InterPro" id="IPR025377">
    <property type="entry name" value="DUF4367"/>
</dbReference>
<feature type="domain" description="DUF4367" evidence="2">
    <location>
        <begin position="181"/>
        <end position="289"/>
    </location>
</feature>
<keyword evidence="1" id="KW-1133">Transmembrane helix</keyword>
<organism evidence="3 4">
    <name type="scientific">Paenibacillus turicensis</name>
    <dbReference type="NCBI Taxonomy" id="160487"/>
    <lineage>
        <taxon>Bacteria</taxon>
        <taxon>Bacillati</taxon>
        <taxon>Bacillota</taxon>
        <taxon>Bacilli</taxon>
        <taxon>Bacillales</taxon>
        <taxon>Paenibacillaceae</taxon>
        <taxon>Paenibacillus</taxon>
    </lineage>
</organism>
<keyword evidence="4" id="KW-1185">Reference proteome</keyword>
<reference evidence="3 4" key="1">
    <citation type="submission" date="2021-03" db="EMBL/GenBank/DDBJ databases">
        <title>Genomic Encyclopedia of Type Strains, Phase IV (KMG-IV): sequencing the most valuable type-strain genomes for metagenomic binning, comparative biology and taxonomic classification.</title>
        <authorList>
            <person name="Goeker M."/>
        </authorList>
    </citation>
    <scope>NUCLEOTIDE SEQUENCE [LARGE SCALE GENOMIC DNA]</scope>
    <source>
        <strain evidence="3 4">DSM 14349</strain>
    </source>
</reference>
<comment type="caution">
    <text evidence="3">The sequence shown here is derived from an EMBL/GenBank/DDBJ whole genome shotgun (WGS) entry which is preliminary data.</text>
</comment>
<proteinExistence type="predicted"/>
<feature type="transmembrane region" description="Helical" evidence="1">
    <location>
        <begin position="86"/>
        <end position="108"/>
    </location>
</feature>
<name>A0ABS4FNZ3_9BACL</name>
<evidence type="ECO:0000259" key="2">
    <source>
        <dbReference type="Pfam" id="PF14285"/>
    </source>
</evidence>
<accession>A0ABS4FNZ3</accession>